<dbReference type="Pfam" id="PF02771">
    <property type="entry name" value="Acyl-CoA_dh_N"/>
    <property type="match status" value="1"/>
</dbReference>
<evidence type="ECO:0000313" key="6">
    <source>
        <dbReference type="EMBL" id="BDY30450.1"/>
    </source>
</evidence>
<feature type="domain" description="Acyl-CoA dehydrogenase/oxidase N-terminal" evidence="5">
    <location>
        <begin position="10"/>
        <end position="119"/>
    </location>
</feature>
<keyword evidence="3" id="KW-0560">Oxidoreductase</keyword>
<keyword evidence="1" id="KW-0285">Flavoprotein</keyword>
<dbReference type="InterPro" id="IPR037069">
    <property type="entry name" value="AcylCoA_DH/ox_N_sf"/>
</dbReference>
<organism evidence="6 7">
    <name type="scientific">Mycolicibacterium mageritense</name>
    <name type="common">Mycobacterium mageritense</name>
    <dbReference type="NCBI Taxonomy" id="53462"/>
    <lineage>
        <taxon>Bacteria</taxon>
        <taxon>Bacillati</taxon>
        <taxon>Actinomycetota</taxon>
        <taxon>Actinomycetes</taxon>
        <taxon>Mycobacteriales</taxon>
        <taxon>Mycobacteriaceae</taxon>
        <taxon>Mycolicibacterium</taxon>
    </lineage>
</organism>
<sequence length="228" mass="23829">MDVMTISLAERAELQAAVRDLLTDECTEQDVRRVMAGDDGFDRELWAKLAAQGVTGLLVESEFGGVGLGAPELEAVAEETGAALLPAPFLASAVLAVAAIQAAGTPQDKQRLLPGLADGTAIGTVALTGRRGTWTPDGVDVVANADGTLSGSAHYVLGGQVADVILVAARTAVSACSRSEPTPPGSPERLQQFSTRRYGCRCSRSPRRPRSASAPRAGRRPRRHSTSR</sequence>
<dbReference type="InterPro" id="IPR009100">
    <property type="entry name" value="AcylCoA_DH/oxidase_NM_dom_sf"/>
</dbReference>
<dbReference type="GO" id="GO:0050660">
    <property type="term" value="F:flavin adenine dinucleotide binding"/>
    <property type="evidence" value="ECO:0007669"/>
    <property type="project" value="InterPro"/>
</dbReference>
<dbReference type="PANTHER" id="PTHR43884">
    <property type="entry name" value="ACYL-COA DEHYDROGENASE"/>
    <property type="match status" value="1"/>
</dbReference>
<reference evidence="6" key="1">
    <citation type="submission" date="2023-03" db="EMBL/GenBank/DDBJ databases">
        <title>Draft genome sequence of a Mycolicibacterium mageritense strain H4_3_1 isolated from a hybrid biological-inorganic system reactor.</title>
        <authorList>
            <person name="Feng X."/>
            <person name="Kazama D."/>
            <person name="Sato K."/>
            <person name="Kobayashi H."/>
        </authorList>
    </citation>
    <scope>NUCLEOTIDE SEQUENCE</scope>
    <source>
        <strain evidence="6">H4_3_1</strain>
    </source>
</reference>
<evidence type="ECO:0000256" key="1">
    <source>
        <dbReference type="ARBA" id="ARBA00022630"/>
    </source>
</evidence>
<evidence type="ECO:0000256" key="3">
    <source>
        <dbReference type="ARBA" id="ARBA00023002"/>
    </source>
</evidence>
<feature type="compositionally biased region" description="Basic residues" evidence="4">
    <location>
        <begin position="217"/>
        <end position="228"/>
    </location>
</feature>
<dbReference type="AlphaFoldDB" id="A0AAI8TWY8"/>
<accession>A0AAI8TWY8</accession>
<dbReference type="PANTHER" id="PTHR43884:SF20">
    <property type="entry name" value="ACYL-COA DEHYDROGENASE FADE28"/>
    <property type="match status" value="1"/>
</dbReference>
<dbReference type="Gene3D" id="1.10.540.10">
    <property type="entry name" value="Acyl-CoA dehydrogenase/oxidase, N-terminal domain"/>
    <property type="match status" value="1"/>
</dbReference>
<keyword evidence="2" id="KW-0274">FAD</keyword>
<evidence type="ECO:0000256" key="2">
    <source>
        <dbReference type="ARBA" id="ARBA00022827"/>
    </source>
</evidence>
<gene>
    <name evidence="6" type="ORF">hbim_04393</name>
</gene>
<dbReference type="InterPro" id="IPR013786">
    <property type="entry name" value="AcylCoA_DH/ox_N"/>
</dbReference>
<dbReference type="Proteomes" id="UP001241092">
    <property type="component" value="Chromosome"/>
</dbReference>
<evidence type="ECO:0000256" key="4">
    <source>
        <dbReference type="SAM" id="MobiDB-lite"/>
    </source>
</evidence>
<proteinExistence type="predicted"/>
<protein>
    <recommendedName>
        <fullName evidence="5">Acyl-CoA dehydrogenase/oxidase N-terminal domain-containing protein</fullName>
    </recommendedName>
</protein>
<name>A0AAI8TWY8_MYCME</name>
<evidence type="ECO:0000313" key="7">
    <source>
        <dbReference type="Proteomes" id="UP001241092"/>
    </source>
</evidence>
<feature type="region of interest" description="Disordered" evidence="4">
    <location>
        <begin position="176"/>
        <end position="228"/>
    </location>
</feature>
<dbReference type="SUPFAM" id="SSF56645">
    <property type="entry name" value="Acyl-CoA dehydrogenase NM domain-like"/>
    <property type="match status" value="1"/>
</dbReference>
<evidence type="ECO:0000259" key="5">
    <source>
        <dbReference type="Pfam" id="PF02771"/>
    </source>
</evidence>
<dbReference type="EMBL" id="AP027452">
    <property type="protein sequence ID" value="BDY30450.1"/>
    <property type="molecule type" value="Genomic_DNA"/>
</dbReference>
<dbReference type="GO" id="GO:0003995">
    <property type="term" value="F:acyl-CoA dehydrogenase activity"/>
    <property type="evidence" value="ECO:0007669"/>
    <property type="project" value="TreeGrafter"/>
</dbReference>